<dbReference type="InterPro" id="IPR014790">
    <property type="entry name" value="MutL_C"/>
</dbReference>
<dbReference type="Pfam" id="PF01119">
    <property type="entry name" value="DNA_mis_repair"/>
    <property type="match status" value="1"/>
</dbReference>
<evidence type="ECO:0000259" key="8">
    <source>
        <dbReference type="SMART" id="SM01340"/>
    </source>
</evidence>
<feature type="region of interest" description="Disordered" evidence="6">
    <location>
        <begin position="332"/>
        <end position="359"/>
    </location>
</feature>
<keyword evidence="3 5" id="KW-0227">DNA damage</keyword>
<evidence type="ECO:0000256" key="6">
    <source>
        <dbReference type="SAM" id="MobiDB-lite"/>
    </source>
</evidence>
<dbReference type="InterPro" id="IPR002099">
    <property type="entry name" value="MutL/Mlh/PMS"/>
</dbReference>
<evidence type="ECO:0000256" key="1">
    <source>
        <dbReference type="ARBA" id="ARBA00006082"/>
    </source>
</evidence>
<dbReference type="InterPro" id="IPR020667">
    <property type="entry name" value="DNA_mismatch_repair_MutL"/>
</dbReference>
<dbReference type="InterPro" id="IPR036890">
    <property type="entry name" value="HATPase_C_sf"/>
</dbReference>
<gene>
    <name evidence="5 9" type="primary">mutL</name>
    <name evidence="9" type="ORF">OMM_01197</name>
</gene>
<dbReference type="Pfam" id="PF08676">
    <property type="entry name" value="MutL_C"/>
    <property type="match status" value="1"/>
</dbReference>
<dbReference type="Gene3D" id="3.30.1540.20">
    <property type="entry name" value="MutL, C-terminal domain, dimerisation subdomain"/>
    <property type="match status" value="1"/>
</dbReference>
<feature type="domain" description="MutL C-terminal dimerisation" evidence="7">
    <location>
        <begin position="414"/>
        <end position="557"/>
    </location>
</feature>
<dbReference type="GO" id="GO:0030983">
    <property type="term" value="F:mismatched DNA binding"/>
    <property type="evidence" value="ECO:0007669"/>
    <property type="project" value="InterPro"/>
</dbReference>
<dbReference type="Proteomes" id="UP000189670">
    <property type="component" value="Unassembled WGS sequence"/>
</dbReference>
<dbReference type="GO" id="GO:0032300">
    <property type="term" value="C:mismatch repair complex"/>
    <property type="evidence" value="ECO:0007669"/>
    <property type="project" value="InterPro"/>
</dbReference>
<name>A0A1V1PEA6_9BACT</name>
<dbReference type="InterPro" id="IPR042120">
    <property type="entry name" value="MutL_C_dimsub"/>
</dbReference>
<sequence>MKPVTIKRLPEIIANKIAAGEVVERPVSVVKELLENAIDANSTRIRIDIEKGGTQLIRLSDNGIGMYRESAILALERHATSKIANDADLFAIKTLGFRGEALPSIAAISKMVMVTRPYESDIGTEIQVEGGRVLEVNDAGAPSGTYITVKDLFYNTPARKKYLKSIRTEIAHIIDYLSNVAVGFPSIHFKLFHNARSIKNWSQTNEIADRIADVMGDDLYKKLYPITFKNEFVSIDGYVASPETSRKSSSHVIFVNGRVVTDRFIHHAILEGYRGHLMKGQFPVVVLFMTVPFEDVDVNVHPAKQTVRFVNQGSIYQAIVISIQKGLAQTRRSSWKPIPEKNPQPIDNDHSNETNDPKQSIYDIPLHPTEVKPHMLKETISPIPYTHQQSLISDTSEKSAQHSDLHLNYRNLKIVGQFQKTYIICETDQALVLIDQHAAHERIVYERLNNALLSQKLPMQRLLLPETIELNYKQSLVFAEIIPELKKIGFEIEPFGQNTFIVQSIPDILTGKNIKPLIHEMAESLPDIKNTAPAQKAIDECLILTACHSAIRSGQTLSSKEIHELLNALEDCDHPSQCPHGRPTCIQWDCTLIEKKFKRIV</sequence>
<dbReference type="Gene3D" id="3.30.230.10">
    <property type="match status" value="1"/>
</dbReference>
<dbReference type="SUPFAM" id="SSF118116">
    <property type="entry name" value="DNA mismatch repair protein MutL"/>
    <property type="match status" value="1"/>
</dbReference>
<dbReference type="SMART" id="SM00853">
    <property type="entry name" value="MutL_C"/>
    <property type="match status" value="1"/>
</dbReference>
<dbReference type="GO" id="GO:0006298">
    <property type="term" value="P:mismatch repair"/>
    <property type="evidence" value="ECO:0007669"/>
    <property type="project" value="UniProtKB-UniRule"/>
</dbReference>
<dbReference type="GO" id="GO:0005524">
    <property type="term" value="F:ATP binding"/>
    <property type="evidence" value="ECO:0007669"/>
    <property type="project" value="InterPro"/>
</dbReference>
<keyword evidence="4 5" id="KW-0234">DNA repair</keyword>
<evidence type="ECO:0000256" key="2">
    <source>
        <dbReference type="ARBA" id="ARBA00021975"/>
    </source>
</evidence>
<dbReference type="GO" id="GO:0016887">
    <property type="term" value="F:ATP hydrolysis activity"/>
    <property type="evidence" value="ECO:0007669"/>
    <property type="project" value="InterPro"/>
</dbReference>
<dbReference type="InterPro" id="IPR042121">
    <property type="entry name" value="MutL_C_regsub"/>
</dbReference>
<feature type="compositionally biased region" description="Basic and acidic residues" evidence="6">
    <location>
        <begin position="347"/>
        <end position="356"/>
    </location>
</feature>
<comment type="function">
    <text evidence="5">This protein is involved in the repair of mismatches in DNA. It is required for dam-dependent methyl-directed DNA mismatch repair. May act as a 'molecular matchmaker', a protein that promotes the formation of a stable complex between two or more DNA-binding proteins in an ATP-dependent manner without itself being part of a final effector complex.</text>
</comment>
<evidence type="ECO:0000259" key="7">
    <source>
        <dbReference type="SMART" id="SM00853"/>
    </source>
</evidence>
<dbReference type="CDD" id="cd16926">
    <property type="entry name" value="HATPase_MutL-MLH-PMS-like"/>
    <property type="match status" value="1"/>
</dbReference>
<dbReference type="FunFam" id="3.30.565.10:FF:000003">
    <property type="entry name" value="DNA mismatch repair endonuclease MutL"/>
    <property type="match status" value="1"/>
</dbReference>
<evidence type="ECO:0000313" key="10">
    <source>
        <dbReference type="Proteomes" id="UP000189670"/>
    </source>
</evidence>
<dbReference type="NCBIfam" id="TIGR00585">
    <property type="entry name" value="mutl"/>
    <property type="match status" value="1"/>
</dbReference>
<evidence type="ECO:0000256" key="3">
    <source>
        <dbReference type="ARBA" id="ARBA00022763"/>
    </source>
</evidence>
<proteinExistence type="inferred from homology"/>
<dbReference type="InterPro" id="IPR020568">
    <property type="entry name" value="Ribosomal_Su5_D2-typ_SF"/>
</dbReference>
<dbReference type="SUPFAM" id="SSF55874">
    <property type="entry name" value="ATPase domain of HSP90 chaperone/DNA topoisomerase II/histidine kinase"/>
    <property type="match status" value="1"/>
</dbReference>
<dbReference type="AlphaFoldDB" id="A0A1V1PEA6"/>
<dbReference type="PANTHER" id="PTHR10073:SF12">
    <property type="entry name" value="DNA MISMATCH REPAIR PROTEIN MLH1"/>
    <property type="match status" value="1"/>
</dbReference>
<dbReference type="InterPro" id="IPR037198">
    <property type="entry name" value="MutL_C_sf"/>
</dbReference>
<organism evidence="9 10">
    <name type="scientific">Candidatus Magnetoglobus multicellularis str. Araruama</name>
    <dbReference type="NCBI Taxonomy" id="890399"/>
    <lineage>
        <taxon>Bacteria</taxon>
        <taxon>Pseudomonadati</taxon>
        <taxon>Thermodesulfobacteriota</taxon>
        <taxon>Desulfobacteria</taxon>
        <taxon>Desulfobacterales</taxon>
        <taxon>Desulfobacteraceae</taxon>
        <taxon>Candidatus Magnetoglobus</taxon>
    </lineage>
</organism>
<evidence type="ECO:0000313" key="9">
    <source>
        <dbReference type="EMBL" id="ETR73116.1"/>
    </source>
</evidence>
<dbReference type="InterPro" id="IPR014762">
    <property type="entry name" value="DNA_mismatch_repair_CS"/>
</dbReference>
<accession>A0A1V1PEA6</accession>
<dbReference type="SUPFAM" id="SSF54211">
    <property type="entry name" value="Ribosomal protein S5 domain 2-like"/>
    <property type="match status" value="1"/>
</dbReference>
<protein>
    <recommendedName>
        <fullName evidence="2 5">DNA mismatch repair protein MutL</fullName>
    </recommendedName>
</protein>
<dbReference type="PANTHER" id="PTHR10073">
    <property type="entry name" value="DNA MISMATCH REPAIR PROTEIN MLH, PMS, MUTL"/>
    <property type="match status" value="1"/>
</dbReference>
<dbReference type="Gene3D" id="3.30.1370.100">
    <property type="entry name" value="MutL, C-terminal domain, regulatory subdomain"/>
    <property type="match status" value="1"/>
</dbReference>
<evidence type="ECO:0000256" key="4">
    <source>
        <dbReference type="ARBA" id="ARBA00023204"/>
    </source>
</evidence>
<dbReference type="SMART" id="SM01340">
    <property type="entry name" value="DNA_mis_repair"/>
    <property type="match status" value="1"/>
</dbReference>
<dbReference type="GO" id="GO:0140664">
    <property type="term" value="F:ATP-dependent DNA damage sensor activity"/>
    <property type="evidence" value="ECO:0007669"/>
    <property type="project" value="InterPro"/>
</dbReference>
<dbReference type="InterPro" id="IPR013507">
    <property type="entry name" value="DNA_mismatch_S5_2-like"/>
</dbReference>
<dbReference type="Gene3D" id="3.30.565.10">
    <property type="entry name" value="Histidine kinase-like ATPase, C-terminal domain"/>
    <property type="match status" value="1"/>
</dbReference>
<reference evidence="10" key="1">
    <citation type="submission" date="2012-11" db="EMBL/GenBank/DDBJ databases">
        <authorList>
            <person name="Lucero-Rivera Y.E."/>
            <person name="Tovar-Ramirez D."/>
        </authorList>
    </citation>
    <scope>NUCLEOTIDE SEQUENCE [LARGE SCALE GENOMIC DNA]</scope>
    <source>
        <strain evidence="10">Araruama</strain>
    </source>
</reference>
<dbReference type="CDD" id="cd00782">
    <property type="entry name" value="MutL_Trans"/>
    <property type="match status" value="1"/>
</dbReference>
<comment type="caution">
    <text evidence="9">The sequence shown here is derived from an EMBL/GenBank/DDBJ whole genome shotgun (WGS) entry which is preliminary data.</text>
</comment>
<dbReference type="HAMAP" id="MF_00149">
    <property type="entry name" value="DNA_mis_repair"/>
    <property type="match status" value="1"/>
</dbReference>
<dbReference type="Pfam" id="PF13589">
    <property type="entry name" value="HATPase_c_3"/>
    <property type="match status" value="1"/>
</dbReference>
<dbReference type="InterPro" id="IPR014721">
    <property type="entry name" value="Ribsml_uS5_D2-typ_fold_subgr"/>
</dbReference>
<dbReference type="PROSITE" id="PS00058">
    <property type="entry name" value="DNA_MISMATCH_REPAIR_1"/>
    <property type="match status" value="1"/>
</dbReference>
<dbReference type="InterPro" id="IPR038973">
    <property type="entry name" value="MutL/Mlh/Pms-like"/>
</dbReference>
<feature type="domain" description="DNA mismatch repair protein S5" evidence="8">
    <location>
        <begin position="211"/>
        <end position="328"/>
    </location>
</feature>
<evidence type="ECO:0000256" key="5">
    <source>
        <dbReference type="HAMAP-Rule" id="MF_00149"/>
    </source>
</evidence>
<comment type="similarity">
    <text evidence="1 5">Belongs to the DNA mismatch repair MutL/HexB family.</text>
</comment>
<dbReference type="EMBL" id="ATBP01000087">
    <property type="protein sequence ID" value="ETR73116.1"/>
    <property type="molecule type" value="Genomic_DNA"/>
</dbReference>